<feature type="region of interest" description="Disordered" evidence="1">
    <location>
        <begin position="866"/>
        <end position="888"/>
    </location>
</feature>
<proteinExistence type="predicted"/>
<dbReference type="InterPro" id="IPR025667">
    <property type="entry name" value="SprB_repeat"/>
</dbReference>
<dbReference type="Proteomes" id="UP000598271">
    <property type="component" value="Unassembled WGS sequence"/>
</dbReference>
<comment type="caution">
    <text evidence="5">The sequence shown here is derived from an EMBL/GenBank/DDBJ whole genome shotgun (WGS) entry which is preliminary data.</text>
</comment>
<evidence type="ECO:0000313" key="6">
    <source>
        <dbReference type="Proteomes" id="UP000598271"/>
    </source>
</evidence>
<dbReference type="PANTHER" id="PTHR42834:SF1">
    <property type="entry name" value="ENDONUCLEASE_EXONUCLEASE_PHOSPHATASE FAMILY PROTEIN (AFU_ORTHOLOGUE AFUA_3G09210)"/>
    <property type="match status" value="1"/>
</dbReference>
<dbReference type="Pfam" id="PF18962">
    <property type="entry name" value="Por_Secre_tail"/>
    <property type="match status" value="1"/>
</dbReference>
<feature type="domain" description="Secretion system C-terminal sorting" evidence="4">
    <location>
        <begin position="1241"/>
        <end position="1307"/>
    </location>
</feature>
<name>A0A8J3D3R6_9BACT</name>
<evidence type="ECO:0000256" key="1">
    <source>
        <dbReference type="SAM" id="MobiDB-lite"/>
    </source>
</evidence>
<gene>
    <name evidence="5" type="ORF">GCM10007390_21950</name>
</gene>
<feature type="domain" description="Endonuclease/exonuclease/phosphatase" evidence="3">
    <location>
        <begin position="720"/>
        <end position="1008"/>
    </location>
</feature>
<dbReference type="PANTHER" id="PTHR42834">
    <property type="entry name" value="ENDONUCLEASE/EXONUCLEASE/PHOSPHATASE FAMILY PROTEIN (AFU_ORTHOLOGUE AFUA_3G09210)"/>
    <property type="match status" value="1"/>
</dbReference>
<dbReference type="FunFam" id="3.60.10.10:FF:000072">
    <property type="entry name" value="Extracellular nuclease"/>
    <property type="match status" value="1"/>
</dbReference>
<evidence type="ECO:0000256" key="2">
    <source>
        <dbReference type="SAM" id="SignalP"/>
    </source>
</evidence>
<evidence type="ECO:0008006" key="7">
    <source>
        <dbReference type="Google" id="ProtNLM"/>
    </source>
</evidence>
<dbReference type="Pfam" id="PF03372">
    <property type="entry name" value="Exo_endo_phos"/>
    <property type="match status" value="1"/>
</dbReference>
<dbReference type="NCBIfam" id="TIGR04183">
    <property type="entry name" value="Por_Secre_tail"/>
    <property type="match status" value="1"/>
</dbReference>
<dbReference type="Gene3D" id="2.60.40.740">
    <property type="match status" value="1"/>
</dbReference>
<dbReference type="InterPro" id="IPR005135">
    <property type="entry name" value="Endo/exonuclease/phosphatase"/>
</dbReference>
<dbReference type="Gene3D" id="3.60.10.10">
    <property type="entry name" value="Endonuclease/exonuclease/phosphatase"/>
    <property type="match status" value="1"/>
</dbReference>
<feature type="signal peptide" evidence="2">
    <location>
        <begin position="1"/>
        <end position="25"/>
    </location>
</feature>
<dbReference type="InterPro" id="IPR047971">
    <property type="entry name" value="ExeM-like"/>
</dbReference>
<evidence type="ECO:0000259" key="3">
    <source>
        <dbReference type="Pfam" id="PF03372"/>
    </source>
</evidence>
<organism evidence="5 6">
    <name type="scientific">Persicitalea jodogahamensis</name>
    <dbReference type="NCBI Taxonomy" id="402147"/>
    <lineage>
        <taxon>Bacteria</taxon>
        <taxon>Pseudomonadati</taxon>
        <taxon>Bacteroidota</taxon>
        <taxon>Cytophagia</taxon>
        <taxon>Cytophagales</taxon>
        <taxon>Spirosomataceae</taxon>
        <taxon>Persicitalea</taxon>
    </lineage>
</organism>
<dbReference type="Pfam" id="PF13573">
    <property type="entry name" value="SprB"/>
    <property type="match status" value="1"/>
</dbReference>
<feature type="chain" id="PRO_5035301486" description="Extracellular nuclease" evidence="2">
    <location>
        <begin position="26"/>
        <end position="1318"/>
    </location>
</feature>
<evidence type="ECO:0000313" key="5">
    <source>
        <dbReference type="EMBL" id="GHB68230.1"/>
    </source>
</evidence>
<accession>A0A8J3D3R6</accession>
<dbReference type="SUPFAM" id="SSF56219">
    <property type="entry name" value="DNase I-like"/>
    <property type="match status" value="1"/>
</dbReference>
<dbReference type="NCBIfam" id="NF033681">
    <property type="entry name" value="ExeM_NucH_DNase"/>
    <property type="match status" value="1"/>
</dbReference>
<dbReference type="InterPro" id="IPR036691">
    <property type="entry name" value="Endo/exonu/phosph_ase_sf"/>
</dbReference>
<dbReference type="RefSeq" id="WP_189564493.1">
    <property type="nucleotide sequence ID" value="NZ_BMXF01000002.1"/>
</dbReference>
<dbReference type="InterPro" id="IPR026444">
    <property type="entry name" value="Secre_tail"/>
</dbReference>
<keyword evidence="2" id="KW-0732">Signal</keyword>
<dbReference type="GO" id="GO:0003824">
    <property type="term" value="F:catalytic activity"/>
    <property type="evidence" value="ECO:0007669"/>
    <property type="project" value="InterPro"/>
</dbReference>
<dbReference type="EMBL" id="BMXF01000002">
    <property type="protein sequence ID" value="GHB68230.1"/>
    <property type="molecule type" value="Genomic_DNA"/>
</dbReference>
<evidence type="ECO:0000259" key="4">
    <source>
        <dbReference type="Pfam" id="PF18962"/>
    </source>
</evidence>
<reference evidence="5 6" key="1">
    <citation type="journal article" date="2014" name="Int. J. Syst. Evol. Microbiol.">
        <title>Complete genome sequence of Corynebacterium casei LMG S-19264T (=DSM 44701T), isolated from a smear-ripened cheese.</title>
        <authorList>
            <consortium name="US DOE Joint Genome Institute (JGI-PGF)"/>
            <person name="Walter F."/>
            <person name="Albersmeier A."/>
            <person name="Kalinowski J."/>
            <person name="Ruckert C."/>
        </authorList>
    </citation>
    <scope>NUCLEOTIDE SEQUENCE [LARGE SCALE GENOMIC DNA]</scope>
    <source>
        <strain evidence="5 6">KCTC 12866</strain>
    </source>
</reference>
<keyword evidence="6" id="KW-1185">Reference proteome</keyword>
<dbReference type="CDD" id="cd10283">
    <property type="entry name" value="MnuA_DNase1-like"/>
    <property type="match status" value="1"/>
</dbReference>
<dbReference type="CDD" id="cd04486">
    <property type="entry name" value="YhcR_OBF_like"/>
    <property type="match status" value="1"/>
</dbReference>
<sequence length="1318" mass="136785">MNKQLLKFCLFLILPALLGSGHIFGQSISLTTSGTAYTQDFNTLSNTASSTTNDLTISGWFLSESGSSVRNNGQYAVGTGSDNSGDVYSFGSTGSTDRAIGGLRSGSLVPVFGASFTNNTGSTIASIEISYTGEEWRLGTANRTDQLNFEYSTDATNLTTGSWTGVSQLNFITPFTATAGVRDGNISENRTNLSGTITGLSIANGATFWIRFTDTDASGADDGLAVDDFSLTPNGAATAPIVVINEIDSDSPTEPVNDAAEFIELYDGGVGNTDLSGLVVVLFNGNGDVSYAAYDLDGKTTNADGYFVLGNSGVPGVDAGITFSSNTLQNGADAVALYRANASDFPNGTSVTETNLLDAIVYDTNDSDDSGLIDVLTPGQAQINENGDGDPTIHSLQRIPNGAGGLRNTSAYQALAPTPNAANGVIVTPPTEPTARFIHVIQGNGATSPLTNTAVTIEGVVTRTFTGSTQLNGFYVQEEDADADADPATSEGIFVYDPGARLTPSVGDKVQVTGTVAEFTSGSSSLTQLADLTSASVISSGAPLPAVVTVKLPVANVSDLERYEGMLVEVSATEGNLAVTEYFQLGRFGQVVLSATGASNVAGTDARLDQYTQFNAPSTAGFSAYLAEVAKRKIILDDGSSVSNPDPIIFGRGGQPLSANNTLRGGDEVSSVTAILDERFEGYRLQTTTGVNFMPTNQRPANPPAVGGTLHVGSFNLLNYFNGNGTGGGFPTARGANTPTEFARQRDKTIKAIVESGVDVFALNELENDGYGANSAIQDLVNGVNAATAPGTFAIIDPGTSISTDAITVGIIYKPAKVTPVGAAATLTTSAAFNATGRQPLAQTFKENATNAEFTVVANHWKSKGSSAGGAGDADINDGQGASNGTRTRQAQDLAAWLATNPTGTSDADYLVLGDLNAYAEEDPLTALENAGYVNLVPNTTYSYVFDGFFGALDHALGSPSMVSQVTGATKWHINADEPLVLDYNTENKTVGQQNSLYNPDQFRTSDHDPVIVGLSLTVPVPELVVSITSSTNVLCNGGTTGSIELTVSGGKPTYSFSWSNGATVEDLSGLPAGKYVVTVTDQAGQVAKDSVTISQPAAIAVTPVADKSVILGFGSNCTDISASATGGTGTLNYLWQPGNLSGSTVQVCPTATTTYTVTVTDANNCTATAQVKVNVNDVRCGNKNQNVTICYYGVTQCVSEKIAERYLKLGATIGGCGSNARIGAEEVSAEKPFALSVQAYPNPTTGALTLRIQSVVDGPAVLDVLDMAGLPVQQRVENLVEGTNEISVDLNRQTSGIYLIRCRDAAGRQAVVRVHRQ</sequence>
<protein>
    <recommendedName>
        <fullName evidence="7">Extracellular nuclease</fullName>
    </recommendedName>
</protein>